<proteinExistence type="predicted"/>
<comment type="caution">
    <text evidence="2">The sequence shown here is derived from an EMBL/GenBank/DDBJ whole genome shotgun (WGS) entry which is preliminary data.</text>
</comment>
<dbReference type="Proteomes" id="UP000294547">
    <property type="component" value="Unassembled WGS sequence"/>
</dbReference>
<name>A0A4R6RJY3_9HYPH</name>
<gene>
    <name evidence="2" type="ORF">EDD54_0773</name>
</gene>
<evidence type="ECO:0000313" key="3">
    <source>
        <dbReference type="Proteomes" id="UP000294547"/>
    </source>
</evidence>
<dbReference type="AlphaFoldDB" id="A0A4R6RJY3"/>
<organism evidence="2 3">
    <name type="scientific">Oharaeibacter diazotrophicus</name>
    <dbReference type="NCBI Taxonomy" id="1920512"/>
    <lineage>
        <taxon>Bacteria</taxon>
        <taxon>Pseudomonadati</taxon>
        <taxon>Pseudomonadota</taxon>
        <taxon>Alphaproteobacteria</taxon>
        <taxon>Hyphomicrobiales</taxon>
        <taxon>Pleomorphomonadaceae</taxon>
        <taxon>Oharaeibacter</taxon>
    </lineage>
</organism>
<evidence type="ECO:0000256" key="1">
    <source>
        <dbReference type="SAM" id="SignalP"/>
    </source>
</evidence>
<keyword evidence="1" id="KW-0732">Signal</keyword>
<dbReference type="Gene3D" id="2.60.120.380">
    <property type="match status" value="1"/>
</dbReference>
<feature type="chain" id="PRO_5020701950" evidence="1">
    <location>
        <begin position="27"/>
        <end position="541"/>
    </location>
</feature>
<dbReference type="EMBL" id="SNXY01000006">
    <property type="protein sequence ID" value="TDP86889.1"/>
    <property type="molecule type" value="Genomic_DNA"/>
</dbReference>
<protein>
    <submittedName>
        <fullName evidence="2">Uncharacterized protein</fullName>
    </submittedName>
</protein>
<accession>A0A4R6RJY3</accession>
<keyword evidence="3" id="KW-1185">Reference proteome</keyword>
<evidence type="ECO:0000313" key="2">
    <source>
        <dbReference type="EMBL" id="TDP86889.1"/>
    </source>
</evidence>
<sequence length="541" mass="57995">MRSGAMKIGFWVITALLLGGSNAESAAKRTQPYASTNDNFESALDLPSSTIAIPGTLTYNSRQFGEPRARSTSIGRTAWYTFTATATGRAVVAITSNESASAPLDLAVYTGSTLSALKVVGTTQITKTGTRGSGSVAFNVIAGNTYRIQVDASRKLGYNDRHYWIGAQLLSPAGGIAIFGASPWFIREGDGDTLSFFSANGYAVPVKISEKFGRLSPYFTIKKTSSTLQPGRVSWYTISDRPTATLPDSNVRAATLEISATSTSTGSKLGTNSVVIAASTKTYELAPNLVTQFDYPEQGSRAFDQITSDVTVYNDSETDTAVACIFRGDNDWSSPVDFAALDRSSGATSDDDTPFDLAPGESRDFRVSVRTETIYQSYARASLDCGNVYSGYNSDKRAYLQADGYFGAVSQVQIDALNTLDRYRIKLDVFQTKRVTVAVRNTGDYAGFFRVQAQPSGSVGITRTCESDESGNCIGDADISSTEVNIGRDETVYVTFRMNRSSGSDADFVDISATSIDGPEERTAGATNVQMIVPADESGRH</sequence>
<reference evidence="2 3" key="1">
    <citation type="submission" date="2019-03" db="EMBL/GenBank/DDBJ databases">
        <title>Genomic Encyclopedia of Type Strains, Phase IV (KMG-IV): sequencing the most valuable type-strain genomes for metagenomic binning, comparative biology and taxonomic classification.</title>
        <authorList>
            <person name="Goeker M."/>
        </authorList>
    </citation>
    <scope>NUCLEOTIDE SEQUENCE [LARGE SCALE GENOMIC DNA]</scope>
    <source>
        <strain evidence="2 3">DSM 102969</strain>
    </source>
</reference>
<feature type="signal peptide" evidence="1">
    <location>
        <begin position="1"/>
        <end position="26"/>
    </location>
</feature>